<protein>
    <submittedName>
        <fullName evidence="1">Uncharacterized protein</fullName>
    </submittedName>
</protein>
<evidence type="ECO:0000313" key="1">
    <source>
        <dbReference type="EMBL" id="SEM69817.1"/>
    </source>
</evidence>
<name>A0A1H8AJW1_9RHOB</name>
<dbReference type="Proteomes" id="UP000182160">
    <property type="component" value="Unassembled WGS sequence"/>
</dbReference>
<dbReference type="EMBL" id="FOBO01000007">
    <property type="protein sequence ID" value="SEM69817.1"/>
    <property type="molecule type" value="Genomic_DNA"/>
</dbReference>
<evidence type="ECO:0000313" key="2">
    <source>
        <dbReference type="Proteomes" id="UP000182160"/>
    </source>
</evidence>
<dbReference type="AlphaFoldDB" id="A0A1H8AJW1"/>
<organism evidence="1 2">
    <name type="scientific">Roseovarius tolerans</name>
    <dbReference type="NCBI Taxonomy" id="74031"/>
    <lineage>
        <taxon>Bacteria</taxon>
        <taxon>Pseudomonadati</taxon>
        <taxon>Pseudomonadota</taxon>
        <taxon>Alphaproteobacteria</taxon>
        <taxon>Rhodobacterales</taxon>
        <taxon>Roseobacteraceae</taxon>
        <taxon>Roseovarius</taxon>
    </lineage>
</organism>
<sequence length="97" mass="10441">MTFNLALEEIAQNAYTSAHFGGNILATGDRLGADGTFDETAEALNIEFLRYPGGALIGASADARSGDQRVDHRAHTVSRGGRAVSVVIPDEWRRDRP</sequence>
<proteinExistence type="predicted"/>
<accession>A0A1H8AJW1</accession>
<dbReference type="RefSeq" id="WP_074785837.1">
    <property type="nucleotide sequence ID" value="NZ_FOBO01000007.1"/>
</dbReference>
<reference evidence="1 2" key="1">
    <citation type="submission" date="2016-10" db="EMBL/GenBank/DDBJ databases">
        <authorList>
            <person name="de Groot N.N."/>
        </authorList>
    </citation>
    <scope>NUCLEOTIDE SEQUENCE [LARGE SCALE GENOMIC DNA]</scope>
    <source>
        <strain evidence="1 2">DSM 11457</strain>
    </source>
</reference>
<gene>
    <name evidence="1" type="ORF">SAMN04488077_10737</name>
</gene>